<dbReference type="InterPro" id="IPR018391">
    <property type="entry name" value="PQQ_b-propeller_rpt"/>
</dbReference>
<evidence type="ECO:0000256" key="2">
    <source>
        <dbReference type="ARBA" id="ARBA00008156"/>
    </source>
</evidence>
<dbReference type="InterPro" id="IPR011047">
    <property type="entry name" value="Quinoprotein_ADH-like_sf"/>
</dbReference>
<comment type="cofactor">
    <cofactor evidence="1">
        <name>pyrroloquinoline quinone</name>
        <dbReference type="ChEBI" id="CHEBI:58442"/>
    </cofactor>
</comment>
<name>A0A2A5W8E4_9GAMM</name>
<dbReference type="InterPro" id="IPR002372">
    <property type="entry name" value="PQQ_rpt_dom"/>
</dbReference>
<evidence type="ECO:0000313" key="5">
    <source>
        <dbReference type="EMBL" id="PDH32759.1"/>
    </source>
</evidence>
<dbReference type="SMART" id="SM00564">
    <property type="entry name" value="PQQ"/>
    <property type="match status" value="4"/>
</dbReference>
<gene>
    <name evidence="5" type="ORF">CNF02_10880</name>
</gene>
<proteinExistence type="inferred from homology"/>
<evidence type="ECO:0000256" key="1">
    <source>
        <dbReference type="ARBA" id="ARBA00001931"/>
    </source>
</evidence>
<dbReference type="GO" id="GO:0016491">
    <property type="term" value="F:oxidoreductase activity"/>
    <property type="evidence" value="ECO:0007669"/>
    <property type="project" value="UniProtKB-KW"/>
</dbReference>
<evidence type="ECO:0000313" key="6">
    <source>
        <dbReference type="Proteomes" id="UP000219329"/>
    </source>
</evidence>
<reference evidence="5 6" key="1">
    <citation type="submission" date="2017-08" db="EMBL/GenBank/DDBJ databases">
        <title>Fine stratification of microbial communities through a metagenomic profile of the photic zone.</title>
        <authorList>
            <person name="Haro-Moreno J.M."/>
            <person name="Lopez-Perez M."/>
            <person name="De La Torre J."/>
            <person name="Picazo A."/>
            <person name="Camacho A."/>
            <person name="Rodriguez-Valera F."/>
        </authorList>
    </citation>
    <scope>NUCLEOTIDE SEQUENCE [LARGE SCALE GENOMIC DNA]</scope>
    <source>
        <strain evidence="5">MED-G28</strain>
    </source>
</reference>
<sequence>MKTVKFSTAEKKPTLLALEGQCYFYILNTASFPNRKNLESMMIPFYSRVPKKRLIQWAQIRVANSCQFLLASIFLLALPPATFSQLQGIEEGSWQYLGGDSGHTRASPHLSQITAENFDELEVAWTWRGDNFGPNVEYTFRSTPVYVDGILYTVAGQRRQVVAIDAATGETLWTFREPETMRYLRSPRTDFGKGVAYGEIDEQGIIYVTSPAFFLWALDARTGVPLKNWGSETGIDSFSESGVVDLIPHLVNDWPRWLEREGAYDPSHGIPQKLGMVTASAPPIVVNGVVVVLIGHEPSYDQTRIENVPGDIMGFDARTGKELWKFHVIPRPGEFGHETWENDAWQWSGDMSSWAPASADPELGLVYIVTNASTVQSYTGHRPGHNLFGGSVIALDAATGERRWHFQIHHSEQWNYDIPTAPILMDLNINGEAVPALIQNTKQGLIFAFNRVTGEPLWPIEERPVMQTQVPGNYTAATQPYPTWPEPLDPIIINGITEEFLLDYTPELKAQARTVLSDFEVGGLYVPALPYPHANNYRNVVGCVGGLNIYHPPVADPTSGILYASHRRSCSAPAFMEPTNGIDEVRGLPGLSAEAWRGRERHTPTTGTTVAAWAPGRSREFLPLIDRLPVYKPLFQGMAAYDMNTGEKLWDIPIGETPENIKNHPLLQGIDTSATGGTGHSIQMVMGDLLVQTTEDLRGDTELNENNNPVLNARDLRTGEILNRVEIPAPGQYGMMAYMHKGNQYIVLQSGSVKRRQTGALFALRLP</sequence>
<dbReference type="Gene3D" id="2.140.10.10">
    <property type="entry name" value="Quinoprotein alcohol dehydrogenase-like superfamily"/>
    <property type="match status" value="2"/>
</dbReference>
<feature type="domain" description="Pyrrolo-quinoline quinone repeat" evidence="4">
    <location>
        <begin position="94"/>
        <end position="746"/>
    </location>
</feature>
<dbReference type="Proteomes" id="UP000219329">
    <property type="component" value="Unassembled WGS sequence"/>
</dbReference>
<comment type="similarity">
    <text evidence="2">Belongs to the bacterial PQQ dehydrogenase family.</text>
</comment>
<dbReference type="SUPFAM" id="SSF50998">
    <property type="entry name" value="Quinoprotein alcohol dehydrogenase-like"/>
    <property type="match status" value="1"/>
</dbReference>
<evidence type="ECO:0000259" key="4">
    <source>
        <dbReference type="Pfam" id="PF01011"/>
    </source>
</evidence>
<dbReference type="EMBL" id="NTJZ01000013">
    <property type="protein sequence ID" value="PDH32759.1"/>
    <property type="molecule type" value="Genomic_DNA"/>
</dbReference>
<protein>
    <recommendedName>
        <fullName evidence="4">Pyrrolo-quinoline quinone repeat domain-containing protein</fullName>
    </recommendedName>
</protein>
<dbReference type="AlphaFoldDB" id="A0A2A5W8E4"/>
<dbReference type="PANTHER" id="PTHR32303">
    <property type="entry name" value="QUINOPROTEIN ALCOHOL DEHYDROGENASE (CYTOCHROME C)"/>
    <property type="match status" value="1"/>
</dbReference>
<dbReference type="Pfam" id="PF01011">
    <property type="entry name" value="PQQ"/>
    <property type="match status" value="1"/>
</dbReference>
<comment type="caution">
    <text evidence="5">The sequence shown here is derived from an EMBL/GenBank/DDBJ whole genome shotgun (WGS) entry which is preliminary data.</text>
</comment>
<keyword evidence="3" id="KW-0560">Oxidoreductase</keyword>
<evidence type="ECO:0000256" key="3">
    <source>
        <dbReference type="ARBA" id="ARBA00023002"/>
    </source>
</evidence>
<accession>A0A2A5W8E4</accession>
<organism evidence="5 6">
    <name type="scientific">OM182 bacterium MED-G28</name>
    <dbReference type="NCBI Taxonomy" id="1986256"/>
    <lineage>
        <taxon>Bacteria</taxon>
        <taxon>Pseudomonadati</taxon>
        <taxon>Pseudomonadota</taxon>
        <taxon>Gammaproteobacteria</taxon>
        <taxon>OMG group</taxon>
        <taxon>OM182 clade</taxon>
    </lineage>
</organism>